<reference evidence="2 3" key="1">
    <citation type="submission" date="2018-09" db="EMBL/GenBank/DDBJ databases">
        <title>Paracoccus onubensis nov. sp. a moderate halophilic bacterium isolated from Gruta de las Maravillas (Aracena, Spain).</title>
        <authorList>
            <person name="Jurado V."/>
            <person name="Gutierrez-Patricio S."/>
            <person name="Gonzalez-Pimentel J.L."/>
            <person name="Laiz L."/>
            <person name="Saiz-Jimenez C."/>
        </authorList>
    </citation>
    <scope>NUCLEOTIDE SEQUENCE [LARGE SCALE GENOMIC DNA]</scope>
    <source>
        <strain evidence="2 3">DSM 19484</strain>
    </source>
</reference>
<evidence type="ECO:0000313" key="3">
    <source>
        <dbReference type="Proteomes" id="UP000285530"/>
    </source>
</evidence>
<dbReference type="Pfam" id="PF04101">
    <property type="entry name" value="Glyco_tran_28_C"/>
    <property type="match status" value="1"/>
</dbReference>
<name>A0A418ZWH4_9RHOB</name>
<evidence type="ECO:0000259" key="1">
    <source>
        <dbReference type="Pfam" id="PF04101"/>
    </source>
</evidence>
<dbReference type="PANTHER" id="PTHR21015">
    <property type="entry name" value="UDP-N-ACETYLGLUCOSAMINE--N-ACETYLMURAMYL-(PENTAPEPTIDE) PYROPHOSPHORYL-UNDECAPRENOL N-ACETYLGLUCOSAMINE TRANSFERASE 1"/>
    <property type="match status" value="1"/>
</dbReference>
<feature type="domain" description="Glycosyl transferase family 28 C-terminal" evidence="1">
    <location>
        <begin position="256"/>
        <end position="325"/>
    </location>
</feature>
<dbReference type="RefSeq" id="WP_119886253.1">
    <property type="nucleotide sequence ID" value="NZ_CP067171.1"/>
</dbReference>
<dbReference type="Proteomes" id="UP000285530">
    <property type="component" value="Unassembled WGS sequence"/>
</dbReference>
<dbReference type="EMBL" id="QZEV01000037">
    <property type="protein sequence ID" value="RJL04842.1"/>
    <property type="molecule type" value="Genomic_DNA"/>
</dbReference>
<accession>A0A418ZWH4</accession>
<protein>
    <recommendedName>
        <fullName evidence="1">Glycosyl transferase family 28 C-terminal domain-containing protein</fullName>
    </recommendedName>
</protein>
<evidence type="ECO:0000313" key="2">
    <source>
        <dbReference type="EMBL" id="RJL04842.1"/>
    </source>
</evidence>
<gene>
    <name evidence="2" type="ORF">D3P06_08985</name>
</gene>
<sequence>MRDIPEATPDQGPRPFGYFVHHQGRGHAERCAAILRALPPTRPVTVFCADPSVLRDLPPQARVQPIPSLFQRRGDECDMDHLPTPDTLHCAPLGWPGIREAMGIIAGWFASADPALMISDVSAEIAQLARICSVPHVKVLQHGQRDDPGHMAAYQGAAGLLAPFARDLAQPEWAPFVDRIHHAPGLGIAAQATPDRAAARRALGMDPDRPVALIVSGDGGSGLAQAPLGVAARSYPDWDWLCIGRVQGDWHATTGANLRFKGWVDDPATHVAAADLVVSSTGNTTCAHVLAAGRPWIVVPEWRYFDEQRLKAVALDRAGAALHLPHLPSSAQAWRAAVTRAMQGHDPAAQSRLTGDGHAARDTATWLEGLAARLWSPSPAEGIPA</sequence>
<dbReference type="SUPFAM" id="SSF53756">
    <property type="entry name" value="UDP-Glycosyltransferase/glycogen phosphorylase"/>
    <property type="match status" value="1"/>
</dbReference>
<comment type="caution">
    <text evidence="2">The sequence shown here is derived from an EMBL/GenBank/DDBJ whole genome shotgun (WGS) entry which is preliminary data.</text>
</comment>
<dbReference type="OrthoDB" id="9809594at2"/>
<dbReference type="Gene3D" id="3.40.50.2000">
    <property type="entry name" value="Glycogen Phosphorylase B"/>
    <property type="match status" value="1"/>
</dbReference>
<proteinExistence type="predicted"/>
<organism evidence="2 3">
    <name type="scientific">Paracoccus aestuarii</name>
    <dbReference type="NCBI Taxonomy" id="453842"/>
    <lineage>
        <taxon>Bacteria</taxon>
        <taxon>Pseudomonadati</taxon>
        <taxon>Pseudomonadota</taxon>
        <taxon>Alphaproteobacteria</taxon>
        <taxon>Rhodobacterales</taxon>
        <taxon>Paracoccaceae</taxon>
        <taxon>Paracoccus</taxon>
    </lineage>
</organism>
<dbReference type="InterPro" id="IPR007235">
    <property type="entry name" value="Glyco_trans_28_C"/>
</dbReference>
<dbReference type="AlphaFoldDB" id="A0A418ZWH4"/>
<dbReference type="PANTHER" id="PTHR21015:SF22">
    <property type="entry name" value="GLYCOSYLTRANSFERASE"/>
    <property type="match status" value="1"/>
</dbReference>
<dbReference type="GO" id="GO:0016758">
    <property type="term" value="F:hexosyltransferase activity"/>
    <property type="evidence" value="ECO:0007669"/>
    <property type="project" value="InterPro"/>
</dbReference>
<keyword evidence="3" id="KW-1185">Reference proteome</keyword>